<sequence>MPFTYFHFPAFNRLEKSPRGQERAESTEAETSHQTSPERRTTTEDYSMSPATSVAVVSVPGVLIRQSPSTLGPFPTARRLPSGAARPLQVTSASRRLRATAARAQSAAEPGQEPFHPAHNYILMPPFGSFVPKSSRADWIAAADCAASVGRCQGTRLNRISTRPWRVPHVSSGLLEMGIRGVTVSDVRGFGAQGGSTERHGGSEFLEDTFISKVKIEIVVCKEQVEAVVDKIIEKARTGEIGDGKIF</sequence>
<dbReference type="PRINTS" id="PR00340">
    <property type="entry name" value="PIIGLNB"/>
</dbReference>
<dbReference type="GO" id="GO:0006808">
    <property type="term" value="P:regulation of nitrogen utilization"/>
    <property type="evidence" value="ECO:0007669"/>
    <property type="project" value="InterPro"/>
</dbReference>
<dbReference type="PANTHER" id="PTHR30115">
    <property type="entry name" value="NITROGEN REGULATORY PROTEIN P-II"/>
    <property type="match status" value="1"/>
</dbReference>
<dbReference type="SUPFAM" id="SSF54913">
    <property type="entry name" value="GlnB-like"/>
    <property type="match status" value="1"/>
</dbReference>
<feature type="non-terminal residue" evidence="2">
    <location>
        <position position="247"/>
    </location>
</feature>
<proteinExistence type="predicted"/>
<dbReference type="EMBL" id="LWDX02038606">
    <property type="protein sequence ID" value="OEL24938.1"/>
    <property type="molecule type" value="Genomic_DNA"/>
</dbReference>
<reference evidence="2 3" key="1">
    <citation type="submission" date="2016-09" db="EMBL/GenBank/DDBJ databases">
        <title>The draft genome of Dichanthelium oligosanthes: A C3 panicoid grass species.</title>
        <authorList>
            <person name="Studer A.J."/>
            <person name="Schnable J.C."/>
            <person name="Brutnell T.P."/>
        </authorList>
    </citation>
    <scope>NUCLEOTIDE SEQUENCE [LARGE SCALE GENOMIC DNA]</scope>
    <source>
        <strain evidence="3">cv. Kellogg 1175</strain>
        <tissue evidence="2">Leaf</tissue>
    </source>
</reference>
<evidence type="ECO:0000256" key="1">
    <source>
        <dbReference type="SAM" id="MobiDB-lite"/>
    </source>
</evidence>
<evidence type="ECO:0000313" key="3">
    <source>
        <dbReference type="Proteomes" id="UP000095767"/>
    </source>
</evidence>
<accession>A0A1E5VIH7</accession>
<feature type="compositionally biased region" description="Basic and acidic residues" evidence="1">
    <location>
        <begin position="14"/>
        <end position="26"/>
    </location>
</feature>
<dbReference type="Gene3D" id="3.30.70.120">
    <property type="match status" value="1"/>
</dbReference>
<dbReference type="STRING" id="888268.A0A1E5VIH7"/>
<gene>
    <name evidence="2" type="ORF">BAE44_0014044</name>
</gene>
<dbReference type="PANTHER" id="PTHR30115:SF11">
    <property type="entry name" value="NITROGEN REGULATORY PROTEIN P-II HOMOLOG"/>
    <property type="match status" value="1"/>
</dbReference>
<evidence type="ECO:0000313" key="2">
    <source>
        <dbReference type="EMBL" id="OEL24938.1"/>
    </source>
</evidence>
<dbReference type="GO" id="GO:0009534">
    <property type="term" value="C:chloroplast thylakoid"/>
    <property type="evidence" value="ECO:0007669"/>
    <property type="project" value="TreeGrafter"/>
</dbReference>
<dbReference type="Proteomes" id="UP000095767">
    <property type="component" value="Unassembled WGS sequence"/>
</dbReference>
<dbReference type="AlphaFoldDB" id="A0A1E5VIH7"/>
<protein>
    <submittedName>
        <fullName evidence="2">Nitrogen regulatory protein P-II-like protein</fullName>
    </submittedName>
</protein>
<dbReference type="OrthoDB" id="2016645at2759"/>
<feature type="compositionally biased region" description="Low complexity" evidence="1">
    <location>
        <begin position="99"/>
        <end position="108"/>
    </location>
</feature>
<dbReference type="InterPro" id="IPR015867">
    <property type="entry name" value="N-reg_PII/ATP_PRibTrfase_C"/>
</dbReference>
<dbReference type="GO" id="GO:0005524">
    <property type="term" value="F:ATP binding"/>
    <property type="evidence" value="ECO:0007669"/>
    <property type="project" value="TreeGrafter"/>
</dbReference>
<dbReference type="GO" id="GO:0005829">
    <property type="term" value="C:cytosol"/>
    <property type="evidence" value="ECO:0007669"/>
    <property type="project" value="TreeGrafter"/>
</dbReference>
<dbReference type="InterPro" id="IPR002187">
    <property type="entry name" value="N-reg_PII"/>
</dbReference>
<comment type="caution">
    <text evidence="2">The sequence shown here is derived from an EMBL/GenBank/DDBJ whole genome shotgun (WGS) entry which is preliminary data.</text>
</comment>
<keyword evidence="3" id="KW-1185">Reference proteome</keyword>
<name>A0A1E5VIH7_9POAL</name>
<organism evidence="2 3">
    <name type="scientific">Dichanthelium oligosanthes</name>
    <dbReference type="NCBI Taxonomy" id="888268"/>
    <lineage>
        <taxon>Eukaryota</taxon>
        <taxon>Viridiplantae</taxon>
        <taxon>Streptophyta</taxon>
        <taxon>Embryophyta</taxon>
        <taxon>Tracheophyta</taxon>
        <taxon>Spermatophyta</taxon>
        <taxon>Magnoliopsida</taxon>
        <taxon>Liliopsida</taxon>
        <taxon>Poales</taxon>
        <taxon>Poaceae</taxon>
        <taxon>PACMAD clade</taxon>
        <taxon>Panicoideae</taxon>
        <taxon>Panicodae</taxon>
        <taxon>Paniceae</taxon>
        <taxon>Dichantheliinae</taxon>
        <taxon>Dichanthelium</taxon>
    </lineage>
</organism>
<dbReference type="PROSITE" id="PS51343">
    <property type="entry name" value="PII_GLNB_DOM"/>
    <property type="match status" value="1"/>
</dbReference>
<dbReference type="GO" id="GO:0030234">
    <property type="term" value="F:enzyme regulator activity"/>
    <property type="evidence" value="ECO:0007669"/>
    <property type="project" value="InterPro"/>
</dbReference>
<dbReference type="InterPro" id="IPR011322">
    <property type="entry name" value="N-reg_PII-like_a/b"/>
</dbReference>
<feature type="region of interest" description="Disordered" evidence="1">
    <location>
        <begin position="14"/>
        <end position="49"/>
    </location>
</feature>
<dbReference type="Pfam" id="PF00543">
    <property type="entry name" value="P-II"/>
    <property type="match status" value="1"/>
</dbReference>
<dbReference type="SMART" id="SM00938">
    <property type="entry name" value="P-II"/>
    <property type="match status" value="1"/>
</dbReference>
<feature type="region of interest" description="Disordered" evidence="1">
    <location>
        <begin position="67"/>
        <end position="113"/>
    </location>
</feature>